<evidence type="ECO:0000256" key="2">
    <source>
        <dbReference type="ARBA" id="ARBA00022525"/>
    </source>
</evidence>
<dbReference type="Pfam" id="PF12256">
    <property type="entry name" value="TcdB_toxin_midN"/>
    <property type="match status" value="1"/>
</dbReference>
<dbReference type="NCBIfam" id="TIGR03696">
    <property type="entry name" value="Rhs_assc_core"/>
    <property type="match status" value="1"/>
</dbReference>
<evidence type="ECO:0000313" key="9">
    <source>
        <dbReference type="EMBL" id="MDC5697944.1"/>
    </source>
</evidence>
<dbReference type="InterPro" id="IPR050708">
    <property type="entry name" value="T6SS_VgrG/RHS"/>
</dbReference>
<feature type="region of interest" description="Disordered" evidence="5">
    <location>
        <begin position="3043"/>
        <end position="3135"/>
    </location>
</feature>
<dbReference type="SUPFAM" id="SSF69318">
    <property type="entry name" value="Integrin alpha N-terminal domain"/>
    <property type="match status" value="1"/>
</dbReference>
<feature type="compositionally biased region" description="Polar residues" evidence="5">
    <location>
        <begin position="1390"/>
        <end position="1402"/>
    </location>
</feature>
<feature type="region of interest" description="Disordered" evidence="5">
    <location>
        <begin position="1353"/>
        <end position="1424"/>
    </location>
</feature>
<dbReference type="InterPro" id="IPR031325">
    <property type="entry name" value="RHS_repeat"/>
</dbReference>
<organism evidence="9 10">
    <name type="scientific">Intrasporangium calvum</name>
    <dbReference type="NCBI Taxonomy" id="53358"/>
    <lineage>
        <taxon>Bacteria</taxon>
        <taxon>Bacillati</taxon>
        <taxon>Actinomycetota</taxon>
        <taxon>Actinomycetes</taxon>
        <taxon>Micrococcales</taxon>
        <taxon>Intrasporangiaceae</taxon>
        <taxon>Intrasporangium</taxon>
    </lineage>
</organism>
<feature type="compositionally biased region" description="Polar residues" evidence="5">
    <location>
        <begin position="1353"/>
        <end position="1373"/>
    </location>
</feature>
<dbReference type="Gene3D" id="2.180.10.10">
    <property type="entry name" value="RHS repeat-associated core"/>
    <property type="match status" value="2"/>
</dbReference>
<dbReference type="InterPro" id="IPR006530">
    <property type="entry name" value="YD"/>
</dbReference>
<gene>
    <name evidence="9" type="ORF">OO014_11795</name>
</gene>
<feature type="compositionally biased region" description="Low complexity" evidence="5">
    <location>
        <begin position="3097"/>
        <end position="3135"/>
    </location>
</feature>
<evidence type="ECO:0000256" key="6">
    <source>
        <dbReference type="SAM" id="SignalP"/>
    </source>
</evidence>
<dbReference type="Pfam" id="PF05593">
    <property type="entry name" value="RHS_repeat"/>
    <property type="match status" value="2"/>
</dbReference>
<feature type="domain" description="Insecticide toxin TcdB middle/N-terminal" evidence="7">
    <location>
        <begin position="1596"/>
        <end position="1657"/>
    </location>
</feature>
<keyword evidence="4" id="KW-0843">Virulence</keyword>
<dbReference type="PANTHER" id="PTHR32305">
    <property type="match status" value="1"/>
</dbReference>
<evidence type="ECO:0000256" key="3">
    <source>
        <dbReference type="ARBA" id="ARBA00022737"/>
    </source>
</evidence>
<dbReference type="InterPro" id="IPR022045">
    <property type="entry name" value="TcdB_toxin_mid/N"/>
</dbReference>
<dbReference type="InterPro" id="IPR056823">
    <property type="entry name" value="TEN-like_YD-shell"/>
</dbReference>
<feature type="signal peptide" evidence="6">
    <location>
        <begin position="1"/>
        <end position="40"/>
    </location>
</feature>
<dbReference type="NCBIfam" id="TIGR01643">
    <property type="entry name" value="YD_repeat_2x"/>
    <property type="match status" value="2"/>
</dbReference>
<feature type="compositionally biased region" description="Gly residues" evidence="5">
    <location>
        <begin position="1378"/>
        <end position="1388"/>
    </location>
</feature>
<dbReference type="EMBL" id="JAPFQL010000048">
    <property type="protein sequence ID" value="MDC5697944.1"/>
    <property type="molecule type" value="Genomic_DNA"/>
</dbReference>
<feature type="chain" id="PRO_5045053753" description="YD repeat protein" evidence="6">
    <location>
        <begin position="41"/>
        <end position="3135"/>
    </location>
</feature>
<evidence type="ECO:0000259" key="7">
    <source>
        <dbReference type="Pfam" id="PF12256"/>
    </source>
</evidence>
<dbReference type="RefSeq" id="WP_272462518.1">
    <property type="nucleotide sequence ID" value="NZ_JAPFQL010000048.1"/>
</dbReference>
<reference evidence="9 10" key="1">
    <citation type="submission" date="2022-11" db="EMBL/GenBank/DDBJ databases">
        <title>Anaerobic phenanthrene biodegradation by a DNRA strain PheN6.</title>
        <authorList>
            <person name="Zhang Z."/>
        </authorList>
    </citation>
    <scope>NUCLEOTIDE SEQUENCE [LARGE SCALE GENOMIC DNA]</scope>
    <source>
        <strain evidence="9 10">PheN6</strain>
    </source>
</reference>
<feature type="region of interest" description="Disordered" evidence="5">
    <location>
        <begin position="1168"/>
        <end position="1188"/>
    </location>
</feature>
<dbReference type="Proteomes" id="UP001150259">
    <property type="component" value="Unassembled WGS sequence"/>
</dbReference>
<name>A0ABT5GIM4_9MICO</name>
<keyword evidence="10" id="KW-1185">Reference proteome</keyword>
<proteinExistence type="predicted"/>
<dbReference type="PANTHER" id="PTHR32305:SF15">
    <property type="entry name" value="PROTEIN RHSA-RELATED"/>
    <property type="match status" value="1"/>
</dbReference>
<keyword evidence="6" id="KW-0732">Signal</keyword>
<evidence type="ECO:0000256" key="1">
    <source>
        <dbReference type="ARBA" id="ARBA00004613"/>
    </source>
</evidence>
<sequence>MPSYRHASTPSNGSTRRSRLRRFPAVALALLLALTTGAPAALGATPFGGLVEATLPGTAPTSPQELGEGATADLLYADVTEGLSQIQPPEANAGGSAQLSYPIALPQGRGDTPELALTYDSGGGSSWAGLGWDISVGEVAVDTSFGSPRFCDGTAKSPPCGNVESESYTLDGDPLVPNAVRAVLEPRVAERQDFTRRVETEFEQIIRHGTKPSDYWWEVRDKKGGVRFYGGAPDSGGPFGRPGVQAGLDDKSRMPSGILADAQGNGVRWMLTAQRDIGVNLVRYEYETVLYRRSTSAATGWVPVAPGMNCPSGQACPKHVFLSKILYTAGATASGQPEDATYEVRFVRKPGGRTDARLDGRGGVLDLDQDLLDRIDVVHRPSSKVVTRYALDYDSDPHFGKRRLKSVTQIGCNGLATCPTDGQKHTFAYHDDIAAAGSGFDTPTTWQTGDQPAGPALVPSKLSALGTSATNAGDGRIYVGFNPASPSKTGSAGGSFAMNGATNESLIEFMDLNGDSLPDKVYRKTTDLVTEPSDGESMIRYQLNTTKPTTAPTTGVTFGPMHELKGFSRLPVQRSIGIQGGIEAYFGVYGVFNVGGQWSWVDSYFTDANGDGLPDLVRGSEVLFNHLVCGPPTPGVDPVDQCLPTFSASDANTRVPLTSSTISVTDPSFQQMVDRLREAIPPVDTVQRWTAPFTGTVQVTAKATLQAPPDEDTAAGSVRLAIQYADTEKATGSVSETSPTWQPANLSIAVTKGQAIYFRTGSRPLGNGDTVTWEADIAYAGGPALDANGLDQRRYSLEDDFTLAGRPGLFTAVGNGGTASFRTALHKTAVTSDDFLPQVIVRRADGTSSQAAVTVTPVTAGGAVDAPRVKTVTQQSGEWCVADATTSFGCYATEADAQLRAITIGKAETGRFRITASPSINAPVVDGNGVMTGFDAVQTRLAVDSPVALTAIDWLEPAELCFKTGGECDETKTRISPHMDLDTYPHTDLSGPASAWSSTLGRTVTPVLKGSLGADNPGGDLVVTAKTAAGVVYKQVVPVGAGTGTLDEDLADLSLTNGTGYWFDVTVRNPGISANLSGVNLVLEWKEGALDKSADPPETLNWAGAQGFFPVAYRGWAAAGYTALGAKSTTKIDEAAFLSSAASGDPYEDKDEACQALYGGACPDDSSVNDTGFGDYPTGSSSSPPPLDLDKATEEVPDAFAYRPVVQTSLTERWEGPKAKIFAAQGGRAGSARVGEDLPMTSGSSGAVSAPNLLGETGPIFMLMAGIGPLSGSFAAGWARSLVDYLDMNGDGFPDTVRPGSIDYTNPRGTQECGPQSARVTCTGGGVTTVNSSTTLAVSGGFGGAPIGISGNSKGTTNSTKGNSAGKGQSASDSSFGGNIGGSLGGGASFTNPTANNPQQNADALDDVPRQGGLPTQETIADINGDGLPDRITVTNDVITVRLNLGHSFAPAVEWVTGAFSSTNSYSGSVGASLGVNIDNMGFSAGVSKNANVDLPNVAWEDVNGDGLLDALYNTSDGIKVAFSSGTGLTGSAVYGTHASLDYPIVGPIEAEGQQQIRQDTSESLGGGVDVTVGIPLCAVACYLILNPGGHYENSLTSTDVDLVDVNGDGYADTVRRVKDSGKIEVSLNTQGRTNLLKSVTTPLGGTMSLDYRRDGNTTLHPGSEWVLTEVKVASSRGADGIAEHRKTISYGTLRYDFVQRASLGYDVVTESDHFQRWEHTDLANPTQTAAARTTVHRFHNLSVFEAGLEYETTVLDGAATGTPMQRTRTTWDLKDLDLDGSGSGYAPLNLAGRTVDALLATRATAQVSKVEQDWYAAGVLEQTTTMTYAYDRLGNPRTVVDTGLPGTSADDTVATIDYADCTSSASAALVAEFGCGATLKTTPTRVAPYWSSTACPTWNAQPVAIQVKAPNGTILRSRDGRQDYCDNNAVTLFKELLTPAGGGNPAAYAETRLGFDAYGSYNRIVLPPDADGKRYAVRYLYDDVNHANVAQVTDFELVGSGDPQGTDDADTTRKFIKDDVQPTGAAVGITTNATFDGPTGRVASRKDANGNETKYTYDAYSRIRTITSPDGGVATFAYHPDDPDYPYATVTHTDQLNPGTTIDTATYADGSGRVTGRKRDAVVYDPVTGATGPGFAAEGGSDVDGLGRTIHEWKPFLQSGKTLADYTVDASNPGLDLATITTYDALDRVTEERLSNGATTRTTYGFEVLTGSGKTATIDVTDPRGRHTKTWLDAYDNVLVTEDKSAPVADDPGTPGDESDPGGVPLRTTFTYDRMGQLLTAVSPGNLTTTHTYDLLGRRTSTTTPDGGLVDWTYDLAGNKTSEQSPVLREENNVRTRFGYDFGLLTSITYPDEPPVTLDFGGYLGNPTVGNAAGRLVHVEDKARVQDFAYDANGRLAKDVTTTTGPHPNTGPFTTDYANDWLGRLATVSLPDGEVVTNGYDAGGRLSRVTGSKDCRELGVLTAAIDALQTTITVTEYEHADPASAFAPTLPFTITIDGEQLRVTARVPGAVAGTFDYTVERGINGTLEVPTATGHGVGASVMADAAVTCFYRYLDLQRYDVYGEVSQRRTGNGVTDTTYRDVHTRRLDQRTAVSPDGSQELMDLRYTYDLVGNVRQVENHLPADVPSLFGGPTRQKYWYDGRYRLAAAEGTWSYAPKTTRNYTWAATLDDATSKVKTMAQRDWTVDTGCTKRCTVDLQEATTFDRTAYTYDPSKPYQATSVYDAVTKLTEEYEYDSDGEQTKVTNPDMIRDVAWDWAGKMVSVVDHNAQGIGRKQTDYVYDYAGQLATEIKEQGVTYYLNPWVTVRNGTMSKNIWAGNDRLAVKFVDTDTYETRLYFLHKDLQGSTNIVTRRDGKVFQHQEYFPTGQVWIREDSTIFRTPYQFAGGYTDEDHGLINFGERWYSPQQARFLTVEPLLTEEPLALVENPTLIGAYTYGQSNPTSYVDTDGRTAMSVNEVINTISSLTPGGDPIKSDQLTKLSKFFAKNMDTARGRQGLFWLKSFNKYDKRMKTYFNRLDSRPVLEFEFEDGKLKAIKLGFGVGPRKKFDMQDKGSGSTGGGGTGASPTTGGAPPGDQQGSGSSTSPASSGGQSGPPGQGSQSGQTTQPSSSSPQSGDGGQTQPANPAGATNNATDE</sequence>
<dbReference type="InterPro" id="IPR003284">
    <property type="entry name" value="Sal_SpvB"/>
</dbReference>
<protein>
    <recommendedName>
        <fullName evidence="11">YD repeat protein</fullName>
    </recommendedName>
</protein>
<comment type="subcellular location">
    <subcellularLocation>
        <location evidence="1">Secreted</location>
    </subcellularLocation>
</comment>
<comment type="caution">
    <text evidence="9">The sequence shown here is derived from an EMBL/GenBank/DDBJ whole genome shotgun (WGS) entry which is preliminary data.</text>
</comment>
<evidence type="ECO:0000313" key="10">
    <source>
        <dbReference type="Proteomes" id="UP001150259"/>
    </source>
</evidence>
<evidence type="ECO:0008006" key="11">
    <source>
        <dbReference type="Google" id="ProtNLM"/>
    </source>
</evidence>
<dbReference type="Pfam" id="PF03534">
    <property type="entry name" value="SpvB"/>
    <property type="match status" value="1"/>
</dbReference>
<evidence type="ECO:0000259" key="8">
    <source>
        <dbReference type="Pfam" id="PF25023"/>
    </source>
</evidence>
<accession>A0ABT5GIM4</accession>
<feature type="compositionally biased region" description="Low complexity" evidence="5">
    <location>
        <begin position="3064"/>
        <end position="3089"/>
    </location>
</feature>
<dbReference type="InterPro" id="IPR028994">
    <property type="entry name" value="Integrin_alpha_N"/>
</dbReference>
<feature type="region of interest" description="Disordered" evidence="5">
    <location>
        <begin position="2246"/>
        <end position="2265"/>
    </location>
</feature>
<feature type="domain" description="Teneurin-like YD-shell" evidence="8">
    <location>
        <begin position="2834"/>
        <end position="2941"/>
    </location>
</feature>
<evidence type="ECO:0000256" key="4">
    <source>
        <dbReference type="ARBA" id="ARBA00023026"/>
    </source>
</evidence>
<keyword evidence="2" id="KW-0964">Secreted</keyword>
<dbReference type="Pfam" id="PF25023">
    <property type="entry name" value="TEN_YD-shell"/>
    <property type="match status" value="1"/>
</dbReference>
<keyword evidence="3" id="KW-0677">Repeat</keyword>
<evidence type="ECO:0000256" key="5">
    <source>
        <dbReference type="SAM" id="MobiDB-lite"/>
    </source>
</evidence>
<dbReference type="InterPro" id="IPR022385">
    <property type="entry name" value="Rhs_assc_core"/>
</dbReference>